<feature type="compositionally biased region" description="Gly residues" evidence="2">
    <location>
        <begin position="252"/>
        <end position="279"/>
    </location>
</feature>
<accession>A0A6G1GMD1</accession>
<dbReference type="Proteomes" id="UP000800041">
    <property type="component" value="Unassembled WGS sequence"/>
</dbReference>
<evidence type="ECO:0000313" key="4">
    <source>
        <dbReference type="Proteomes" id="UP000800041"/>
    </source>
</evidence>
<protein>
    <submittedName>
        <fullName evidence="3">LUC7-domain-containing protein</fullName>
    </submittedName>
</protein>
<gene>
    <name evidence="3" type="ORF">K402DRAFT_415206</name>
</gene>
<organism evidence="3 4">
    <name type="scientific">Aulographum hederae CBS 113979</name>
    <dbReference type="NCBI Taxonomy" id="1176131"/>
    <lineage>
        <taxon>Eukaryota</taxon>
        <taxon>Fungi</taxon>
        <taxon>Dikarya</taxon>
        <taxon>Ascomycota</taxon>
        <taxon>Pezizomycotina</taxon>
        <taxon>Dothideomycetes</taxon>
        <taxon>Pleosporomycetidae</taxon>
        <taxon>Aulographales</taxon>
        <taxon>Aulographaceae</taxon>
    </lineage>
</organism>
<evidence type="ECO:0000256" key="2">
    <source>
        <dbReference type="SAM" id="MobiDB-lite"/>
    </source>
</evidence>
<keyword evidence="4" id="KW-1185">Reference proteome</keyword>
<dbReference type="GO" id="GO:0006376">
    <property type="term" value="P:mRNA splice site recognition"/>
    <property type="evidence" value="ECO:0007669"/>
    <property type="project" value="InterPro"/>
</dbReference>
<dbReference type="EMBL" id="ML977190">
    <property type="protein sequence ID" value="KAF1981970.1"/>
    <property type="molecule type" value="Genomic_DNA"/>
</dbReference>
<dbReference type="InterPro" id="IPR004882">
    <property type="entry name" value="Luc7-rel"/>
</dbReference>
<reference evidence="3" key="1">
    <citation type="journal article" date="2020" name="Stud. Mycol.">
        <title>101 Dothideomycetes genomes: a test case for predicting lifestyles and emergence of pathogens.</title>
        <authorList>
            <person name="Haridas S."/>
            <person name="Albert R."/>
            <person name="Binder M."/>
            <person name="Bloem J."/>
            <person name="Labutti K."/>
            <person name="Salamov A."/>
            <person name="Andreopoulos B."/>
            <person name="Baker S."/>
            <person name="Barry K."/>
            <person name="Bills G."/>
            <person name="Bluhm B."/>
            <person name="Cannon C."/>
            <person name="Castanera R."/>
            <person name="Culley D."/>
            <person name="Daum C."/>
            <person name="Ezra D."/>
            <person name="Gonzalez J."/>
            <person name="Henrissat B."/>
            <person name="Kuo A."/>
            <person name="Liang C."/>
            <person name="Lipzen A."/>
            <person name="Lutzoni F."/>
            <person name="Magnuson J."/>
            <person name="Mondo S."/>
            <person name="Nolan M."/>
            <person name="Ohm R."/>
            <person name="Pangilinan J."/>
            <person name="Park H.-J."/>
            <person name="Ramirez L."/>
            <person name="Alfaro M."/>
            <person name="Sun H."/>
            <person name="Tritt A."/>
            <person name="Yoshinaga Y."/>
            <person name="Zwiers L.-H."/>
            <person name="Turgeon B."/>
            <person name="Goodwin S."/>
            <person name="Spatafora J."/>
            <person name="Crous P."/>
            <person name="Grigoriev I."/>
        </authorList>
    </citation>
    <scope>NUCLEOTIDE SEQUENCE</scope>
    <source>
        <strain evidence="3">CBS 113979</strain>
    </source>
</reference>
<proteinExistence type="inferred from homology"/>
<comment type="similarity">
    <text evidence="1">Belongs to the Luc7 family.</text>
</comment>
<dbReference type="Pfam" id="PF03194">
    <property type="entry name" value="LUC7"/>
    <property type="match status" value="1"/>
</dbReference>
<sequence>MAAEMRKMLEALMPANSMGVDAAPTVSITDGTVCHSYLVGSCPHDLFTNTRTDLGPCKHVHSEALKLQYEEASEDQKRKWGFDWDYQRHLAIYVEDCDRKIRIAQQRLEKTPEELERTNQLLKDINACNDQITNGLEEVEAFARAGHVNLAVQENFKLQRFHIQKEEKERELKTLSDTGGPSGHQKLQVCDTCGAYLSRLDNDRRLADHFCGKMHLGFASMRKDYERLKKELAGRPPPPRDNAGFDRDGHGHGYGGGGRGGGFRGGRGGRGGRGSYDRW</sequence>
<evidence type="ECO:0000256" key="1">
    <source>
        <dbReference type="ARBA" id="ARBA00005655"/>
    </source>
</evidence>
<evidence type="ECO:0000313" key="3">
    <source>
        <dbReference type="EMBL" id="KAF1981970.1"/>
    </source>
</evidence>
<name>A0A6G1GMD1_9PEZI</name>
<feature type="region of interest" description="Disordered" evidence="2">
    <location>
        <begin position="231"/>
        <end position="279"/>
    </location>
</feature>
<dbReference type="GO" id="GO:0003729">
    <property type="term" value="F:mRNA binding"/>
    <property type="evidence" value="ECO:0007669"/>
    <property type="project" value="InterPro"/>
</dbReference>
<dbReference type="PANTHER" id="PTHR12375">
    <property type="entry name" value="RNA-BINDING PROTEIN LUC7-RELATED"/>
    <property type="match status" value="1"/>
</dbReference>
<dbReference type="OrthoDB" id="153872at2759"/>
<dbReference type="GO" id="GO:0005685">
    <property type="term" value="C:U1 snRNP"/>
    <property type="evidence" value="ECO:0007669"/>
    <property type="project" value="InterPro"/>
</dbReference>
<dbReference type="AlphaFoldDB" id="A0A6G1GMD1"/>